<dbReference type="Pfam" id="PF21126">
    <property type="entry name" value="KATNA1_MIT"/>
    <property type="match status" value="1"/>
</dbReference>
<protein>
    <recommendedName>
        <fullName evidence="6">Katanin p60 ATPase-containing subunit A1</fullName>
    </recommendedName>
</protein>
<feature type="region of interest" description="Disordered" evidence="1">
    <location>
        <begin position="88"/>
        <end position="211"/>
    </location>
</feature>
<dbReference type="PANTHER" id="PTHR23074:SF19">
    <property type="entry name" value="KATANIN P60 ATPASE-CONTAINING SUBUNIT A1"/>
    <property type="match status" value="1"/>
</dbReference>
<feature type="compositionally biased region" description="Pro residues" evidence="1">
    <location>
        <begin position="118"/>
        <end position="133"/>
    </location>
</feature>
<dbReference type="SUPFAM" id="SSF52540">
    <property type="entry name" value="P-loop containing nucleoside triphosphate hydrolases"/>
    <property type="match status" value="1"/>
</dbReference>
<evidence type="ECO:0000313" key="5">
    <source>
        <dbReference type="Proteomes" id="UP001153148"/>
    </source>
</evidence>
<dbReference type="CDD" id="cd21748">
    <property type="entry name" value="Kp60-NTD"/>
    <property type="match status" value="1"/>
</dbReference>
<feature type="domain" description="ATPase AAA-type core" evidence="2">
    <location>
        <begin position="297"/>
        <end position="347"/>
    </location>
</feature>
<organism evidence="4 5">
    <name type="scientific">Timema podura</name>
    <name type="common">Walking stick</name>
    <dbReference type="NCBI Taxonomy" id="61482"/>
    <lineage>
        <taxon>Eukaryota</taxon>
        <taxon>Metazoa</taxon>
        <taxon>Ecdysozoa</taxon>
        <taxon>Arthropoda</taxon>
        <taxon>Hexapoda</taxon>
        <taxon>Insecta</taxon>
        <taxon>Pterygota</taxon>
        <taxon>Neoptera</taxon>
        <taxon>Polyneoptera</taxon>
        <taxon>Phasmatodea</taxon>
        <taxon>Timematodea</taxon>
        <taxon>Timematoidea</taxon>
        <taxon>Timematidae</taxon>
        <taxon>Timema</taxon>
    </lineage>
</organism>
<dbReference type="InterPro" id="IPR050304">
    <property type="entry name" value="MT-severing_AAA_ATPase"/>
</dbReference>
<dbReference type="Proteomes" id="UP001153148">
    <property type="component" value="Unassembled WGS sequence"/>
</dbReference>
<dbReference type="InterPro" id="IPR027417">
    <property type="entry name" value="P-loop_NTPase"/>
</dbReference>
<evidence type="ECO:0000313" key="4">
    <source>
        <dbReference type="EMBL" id="CAG2059961.1"/>
    </source>
</evidence>
<proteinExistence type="predicted"/>
<accession>A0ABN7NWN5</accession>
<dbReference type="InterPro" id="IPR003959">
    <property type="entry name" value="ATPase_AAA_core"/>
</dbReference>
<feature type="non-terminal residue" evidence="4">
    <location>
        <position position="348"/>
    </location>
</feature>
<feature type="compositionally biased region" description="Basic and acidic residues" evidence="1">
    <location>
        <begin position="171"/>
        <end position="211"/>
    </location>
</feature>
<dbReference type="Gene3D" id="3.40.50.300">
    <property type="entry name" value="P-loop containing nucleotide triphosphate hydrolases"/>
    <property type="match status" value="1"/>
</dbReference>
<comment type="caution">
    <text evidence="4">The sequence shown here is derived from an EMBL/GenBank/DDBJ whole genome shotgun (WGS) entry which is preliminary data.</text>
</comment>
<dbReference type="PANTHER" id="PTHR23074">
    <property type="entry name" value="AAA DOMAIN-CONTAINING"/>
    <property type="match status" value="1"/>
</dbReference>
<sequence>MTVMAVSINEICENTKLAREMALMGNYETAGVYYQGVVQQIHRLLISIVDPTRKGKWQMVQQQIAQEYEQVKATTNTLQLFKMDTHIDRPLGPALRSPAYEEPTRDWYNPTPHDPDVWLPPPPRDPDVWPAPTPVEHKAGPHIKPIKGQAKKPDSVKPGVRPQRSNGTGKKQPDTRTQNRKDDKAKLSKKEDKKEETKDKNEKEEIEEEEKRYEGSWITGNAGGGAYIILIPQWVTGNAEEGAHVILIPQWVTGNCRVGLLVDNMRKKQRGCWSEAVVLPMWMPDFFKGIRRPWKGVLMVGPPGTGKTMLAKAVATECCTTFFNVSSSTLTSKYRGESEKLVRLLFEM</sequence>
<name>A0ABN7NWN5_TIMPD</name>
<feature type="domain" description="Katanin p60 ATPase-containing subunit A1 MIT" evidence="3">
    <location>
        <begin position="11"/>
        <end position="73"/>
    </location>
</feature>
<keyword evidence="5" id="KW-1185">Reference proteome</keyword>
<evidence type="ECO:0000256" key="1">
    <source>
        <dbReference type="SAM" id="MobiDB-lite"/>
    </source>
</evidence>
<gene>
    <name evidence="4" type="ORF">TPAB3V08_LOCUS6919</name>
</gene>
<dbReference type="Gene3D" id="1.20.58.80">
    <property type="entry name" value="Phosphotransferase system, lactose/cellobiose-type IIA subunit"/>
    <property type="match status" value="1"/>
</dbReference>
<evidence type="ECO:0000259" key="3">
    <source>
        <dbReference type="Pfam" id="PF21126"/>
    </source>
</evidence>
<dbReference type="InterPro" id="IPR048611">
    <property type="entry name" value="KATNA1_MIT"/>
</dbReference>
<dbReference type="EMBL" id="CAJPIN010011036">
    <property type="protein sequence ID" value="CAG2059961.1"/>
    <property type="molecule type" value="Genomic_DNA"/>
</dbReference>
<dbReference type="Pfam" id="PF00004">
    <property type="entry name" value="AAA"/>
    <property type="match status" value="1"/>
</dbReference>
<evidence type="ECO:0000259" key="2">
    <source>
        <dbReference type="Pfam" id="PF00004"/>
    </source>
</evidence>
<reference evidence="4" key="1">
    <citation type="submission" date="2021-03" db="EMBL/GenBank/DDBJ databases">
        <authorList>
            <person name="Tran Van P."/>
        </authorList>
    </citation>
    <scope>NUCLEOTIDE SEQUENCE</scope>
</reference>
<evidence type="ECO:0008006" key="6">
    <source>
        <dbReference type="Google" id="ProtNLM"/>
    </source>
</evidence>